<evidence type="ECO:0000313" key="3">
    <source>
        <dbReference type="Proteomes" id="UP000297998"/>
    </source>
</evidence>
<dbReference type="OrthoDB" id="4846903at2"/>
<evidence type="ECO:0000313" key="2">
    <source>
        <dbReference type="EMBL" id="TGN22517.1"/>
    </source>
</evidence>
<accession>A0A4Z1B5M7</accession>
<comment type="caution">
    <text evidence="2">The sequence shown here is derived from an EMBL/GenBank/DDBJ whole genome shotgun (WGS) entry which is preliminary data.</text>
</comment>
<dbReference type="RefSeq" id="WP_135836763.1">
    <property type="nucleotide sequence ID" value="NZ_SRPE01000014.1"/>
</dbReference>
<gene>
    <name evidence="2" type="ORF">E4J94_15845</name>
</gene>
<keyword evidence="3" id="KW-1185">Reference proteome</keyword>
<reference evidence="2 3" key="1">
    <citation type="submission" date="2019-03" db="EMBL/GenBank/DDBJ databases">
        <title>Empedobacter tilapiae sp. nov., isolated from an intestine of Nile tilapia Oreochromis niloticus.</title>
        <authorList>
            <person name="Kim Y.-O."/>
            <person name="Yoon J.-H."/>
        </authorList>
    </citation>
    <scope>NUCLEOTIDE SEQUENCE [LARGE SCALE GENOMIC DNA]</scope>
    <source>
        <strain evidence="2 3">MRS2</strain>
    </source>
</reference>
<organism evidence="2 3">
    <name type="scientific">Empedobacter tilapiae</name>
    <dbReference type="NCBI Taxonomy" id="2491114"/>
    <lineage>
        <taxon>Bacteria</taxon>
        <taxon>Pseudomonadati</taxon>
        <taxon>Bacteroidota</taxon>
        <taxon>Flavobacteriia</taxon>
        <taxon>Flavobacteriales</taxon>
        <taxon>Weeksellaceae</taxon>
        <taxon>Empedobacter</taxon>
    </lineage>
</organism>
<protein>
    <submittedName>
        <fullName evidence="2">Uncharacterized protein</fullName>
    </submittedName>
</protein>
<name>A0A4Z1B5M7_9FLAO</name>
<sequence length="768" mass="89921">MEKKSIGIAPSNIPTIASGQYNINVQLENNICTTGKKDIVFHVEGYNHIIPQDEILTVYPPQEHKGNFAGTFPHIQFRRSTLPWEYEVRSSGKRLPYLFLVLLKEDEINEGEFIIKEFNTNSLVGSLEIPTEPKLLKILSRSEPIEGVYPPINLIGNLAHVRVQKHTELQDLNLPTETSILISNRIVEPNTKYRAFICYYANENSGKYEMIQYLNQISNTCVILSEWSFESIASELYQIDSTKLRNHPKFDSFKSYLKDSNIDILDKIKSFANSELKELIEKNEQYLKDRKLRWEKWSNKNAIKEFEQLEKEQVDNNFIIEYLEYNGKNLKGYLHELNLDSFKTFIKSPALKENASDLKIDKDPISRLLEAAKVPLEHQLKAGGKIVSWYQGPFTKWNSSFDILNYLKERRDNYQKEYQEKNYSTFEHQLYDSIPDHADYLILFNEDTKMYDMTYSVAWQLGRLLIMNDNKVLQELKKWKYDLELHNLILDQNKDSHLPSFISKAPEVSQLVLDYITELIRFRNFPINYLLPHADFNKEESLQYFKIDNSWILAFLFGIFSAGPNLSILDFEKLVLNKKRNERIKEFGNFNLDNNSSIKEDLKNLMDNLSDNKSENNSATLLAEIKEKCEIAIQTDVSESDKNELQILLQTLDIIKNEFWFIFNANNSYYGILLQSQTIKNWPHLIVELDESYDFHYVTTINSTLRLYITDKPFSKIEMYLKNENAHFGMDYKSNKDKIISVSTNEDSVTTANNYLYKQPRVIFNIKS</sequence>
<feature type="coiled-coil region" evidence="1">
    <location>
        <begin position="592"/>
        <end position="619"/>
    </location>
</feature>
<dbReference type="AlphaFoldDB" id="A0A4Z1B5M7"/>
<dbReference type="Proteomes" id="UP000297998">
    <property type="component" value="Unassembled WGS sequence"/>
</dbReference>
<evidence type="ECO:0000256" key="1">
    <source>
        <dbReference type="SAM" id="Coils"/>
    </source>
</evidence>
<keyword evidence="1" id="KW-0175">Coiled coil</keyword>
<dbReference type="EMBL" id="SRPE01000014">
    <property type="protein sequence ID" value="TGN22517.1"/>
    <property type="molecule type" value="Genomic_DNA"/>
</dbReference>
<proteinExistence type="predicted"/>